<dbReference type="Proteomes" id="UP000730618">
    <property type="component" value="Unassembled WGS sequence"/>
</dbReference>
<dbReference type="EMBL" id="CAJVCE010000003">
    <property type="protein sequence ID" value="CAG7629460.1"/>
    <property type="molecule type" value="Genomic_DNA"/>
</dbReference>
<evidence type="ECO:0000313" key="6">
    <source>
        <dbReference type="Proteomes" id="UP000730618"/>
    </source>
</evidence>
<name>A0ABM8VDY8_9BACL</name>
<organism evidence="5 6">
    <name type="scientific">Paenibacillus allorhizosphaerae</name>
    <dbReference type="NCBI Taxonomy" id="2849866"/>
    <lineage>
        <taxon>Bacteria</taxon>
        <taxon>Bacillati</taxon>
        <taxon>Bacillota</taxon>
        <taxon>Bacilli</taxon>
        <taxon>Bacillales</taxon>
        <taxon>Paenibacillaceae</taxon>
        <taxon>Paenibacillus</taxon>
    </lineage>
</organism>
<evidence type="ECO:0000256" key="1">
    <source>
        <dbReference type="ARBA" id="ARBA00023015"/>
    </source>
</evidence>
<dbReference type="InterPro" id="IPR018062">
    <property type="entry name" value="HTH_AraC-typ_CS"/>
</dbReference>
<dbReference type="PROSITE" id="PS00041">
    <property type="entry name" value="HTH_ARAC_FAMILY_1"/>
    <property type="match status" value="1"/>
</dbReference>
<dbReference type="RefSeq" id="WP_218097975.1">
    <property type="nucleotide sequence ID" value="NZ_CAJVCE010000003.1"/>
</dbReference>
<gene>
    <name evidence="5" type="primary">rhaR_25</name>
    <name evidence="5" type="ORF">PAECIP111802_01557</name>
</gene>
<dbReference type="InterPro" id="IPR018060">
    <property type="entry name" value="HTH_AraC"/>
</dbReference>
<proteinExistence type="predicted"/>
<dbReference type="Pfam" id="PF12833">
    <property type="entry name" value="HTH_18"/>
    <property type="match status" value="1"/>
</dbReference>
<evidence type="ECO:0000256" key="2">
    <source>
        <dbReference type="ARBA" id="ARBA00023125"/>
    </source>
</evidence>
<dbReference type="PANTHER" id="PTHR43280:SF28">
    <property type="entry name" value="HTH-TYPE TRANSCRIPTIONAL ACTIVATOR RHAS"/>
    <property type="match status" value="1"/>
</dbReference>
<sequence length="279" mass="33059">MRRQVQLPTFTENEYMILPESVGWYKDWSEHSVNRKAGSLNNFSIHLVLEGKGYLQTEKQQYTLQRGDAFLYFPMQEQRYYSDKDDPWNIRWFHFYGDTLKDYLLNKGFHRSPIWTMRQWKPLEEAILSLLAEAEEHGFLRMTRLSTLTYAALTEFTAHAASPTTAKSPETETRIRALLPKMQSEAAQPFDLDYWAGIAGVSTYYFCRLFRKATQMTPMTFITLCRLQLSKRLLLEKEELTVREIAEQTGYPSISYFNKRFLEQEGMTPTEYRELFHKR</sequence>
<dbReference type="PANTHER" id="PTHR43280">
    <property type="entry name" value="ARAC-FAMILY TRANSCRIPTIONAL REGULATOR"/>
    <property type="match status" value="1"/>
</dbReference>
<reference evidence="5 6" key="1">
    <citation type="submission" date="2021-06" db="EMBL/GenBank/DDBJ databases">
        <authorList>
            <person name="Criscuolo A."/>
        </authorList>
    </citation>
    <scope>NUCLEOTIDE SEQUENCE [LARGE SCALE GENOMIC DNA]</scope>
    <source>
        <strain evidence="6">CIP 111802</strain>
    </source>
</reference>
<evidence type="ECO:0000256" key="3">
    <source>
        <dbReference type="ARBA" id="ARBA00023163"/>
    </source>
</evidence>
<accession>A0ABM8VDY8</accession>
<dbReference type="Pfam" id="PF02311">
    <property type="entry name" value="AraC_binding"/>
    <property type="match status" value="1"/>
</dbReference>
<evidence type="ECO:0000259" key="4">
    <source>
        <dbReference type="PROSITE" id="PS01124"/>
    </source>
</evidence>
<dbReference type="InterPro" id="IPR003313">
    <property type="entry name" value="AraC-bd"/>
</dbReference>
<keyword evidence="2" id="KW-0238">DNA-binding</keyword>
<evidence type="ECO:0000313" key="5">
    <source>
        <dbReference type="EMBL" id="CAG7629460.1"/>
    </source>
</evidence>
<protein>
    <submittedName>
        <fullName evidence="5">HTH-type transcriptional activator RhaR</fullName>
    </submittedName>
</protein>
<feature type="domain" description="HTH araC/xylS-type" evidence="4">
    <location>
        <begin position="176"/>
        <end position="275"/>
    </location>
</feature>
<keyword evidence="1" id="KW-0805">Transcription regulation</keyword>
<comment type="caution">
    <text evidence="5">The sequence shown here is derived from an EMBL/GenBank/DDBJ whole genome shotgun (WGS) entry which is preliminary data.</text>
</comment>
<keyword evidence="6" id="KW-1185">Reference proteome</keyword>
<dbReference type="CDD" id="cd06986">
    <property type="entry name" value="cupin_MmsR-like_N"/>
    <property type="match status" value="1"/>
</dbReference>
<dbReference type="SMART" id="SM00342">
    <property type="entry name" value="HTH_ARAC"/>
    <property type="match status" value="1"/>
</dbReference>
<dbReference type="PROSITE" id="PS01124">
    <property type="entry name" value="HTH_ARAC_FAMILY_2"/>
    <property type="match status" value="1"/>
</dbReference>
<keyword evidence="3" id="KW-0804">Transcription</keyword>